<organism evidence="1 2">
    <name type="scientific">Melia azedarach</name>
    <name type="common">Chinaberry tree</name>
    <dbReference type="NCBI Taxonomy" id="155640"/>
    <lineage>
        <taxon>Eukaryota</taxon>
        <taxon>Viridiplantae</taxon>
        <taxon>Streptophyta</taxon>
        <taxon>Embryophyta</taxon>
        <taxon>Tracheophyta</taxon>
        <taxon>Spermatophyta</taxon>
        <taxon>Magnoliopsida</taxon>
        <taxon>eudicotyledons</taxon>
        <taxon>Gunneridae</taxon>
        <taxon>Pentapetalae</taxon>
        <taxon>rosids</taxon>
        <taxon>malvids</taxon>
        <taxon>Sapindales</taxon>
        <taxon>Meliaceae</taxon>
        <taxon>Melia</taxon>
    </lineage>
</organism>
<proteinExistence type="predicted"/>
<keyword evidence="1" id="KW-0689">Ribosomal protein</keyword>
<keyword evidence="1" id="KW-0687">Ribonucleoprotein</keyword>
<accession>A0ACC1XJF2</accession>
<evidence type="ECO:0000313" key="2">
    <source>
        <dbReference type="Proteomes" id="UP001164539"/>
    </source>
</evidence>
<keyword evidence="2" id="KW-1185">Reference proteome</keyword>
<dbReference type="Proteomes" id="UP001164539">
    <property type="component" value="Chromosome 9"/>
</dbReference>
<evidence type="ECO:0000313" key="1">
    <source>
        <dbReference type="EMBL" id="KAJ4711577.1"/>
    </source>
</evidence>
<protein>
    <submittedName>
        <fullName evidence="1">Ribosomal protein</fullName>
    </submittedName>
</protein>
<comment type="caution">
    <text evidence="1">The sequence shown here is derived from an EMBL/GenBank/DDBJ whole genome shotgun (WGS) entry which is preliminary data.</text>
</comment>
<reference evidence="1 2" key="1">
    <citation type="journal article" date="2023" name="Science">
        <title>Complex scaffold remodeling in plant triterpene biosynthesis.</title>
        <authorList>
            <person name="De La Pena R."/>
            <person name="Hodgson H."/>
            <person name="Liu J.C."/>
            <person name="Stephenson M.J."/>
            <person name="Martin A.C."/>
            <person name="Owen C."/>
            <person name="Harkess A."/>
            <person name="Leebens-Mack J."/>
            <person name="Jimenez L.E."/>
            <person name="Osbourn A."/>
            <person name="Sattely E.S."/>
        </authorList>
    </citation>
    <scope>NUCLEOTIDE SEQUENCE [LARGE SCALE GENOMIC DNA]</scope>
    <source>
        <strain evidence="2">cv. JPN11</strain>
        <tissue evidence="1">Leaf</tissue>
    </source>
</reference>
<gene>
    <name evidence="1" type="ORF">OWV82_017574</name>
</gene>
<sequence>MATCSTTPSSLMLTYAASSVHPQDLTPSLSLLSFKPKTATFSLCSNLSVRGERKASKWVDVYTLRETKNCFCSHVVVASAVAAEAEVGTENVEETEGDDLATAAATATTVVTKPKKGKAALPLKRDRTRSKRFLEIQKLREIKKDYDLKTAISLLKQTSSTKFTETAEAHFRLNIDPKYNDQQLRATVNLPKGTGQTVKVAVLAQGEKFDEAKNAGADLVGGEDLIEQIKGGFMEFDKLIASPDMMVKVASLGKILGPRGLMPNPKAGTVTTNIPQAIQEFKKGKVEYRADKTGIVHIPFGKLDFSEEDLLVNFLSAVKSIEANKPKGAKGVYWKSAHICSSMGPSIRLNIKEMLDYKLPSNV</sequence>
<name>A0ACC1XJF2_MELAZ</name>
<dbReference type="EMBL" id="CM051402">
    <property type="protein sequence ID" value="KAJ4711577.1"/>
    <property type="molecule type" value="Genomic_DNA"/>
</dbReference>